<evidence type="ECO:0000313" key="3">
    <source>
        <dbReference type="Proteomes" id="UP000735302"/>
    </source>
</evidence>
<sequence>MVSSTCRPPSQSFRADHHKLFDCHEEGFRIQLQCSSPATEPNQGDTLRGTPALSGLPWSYTPSRGCGTSTGIDPSPIQRKMTSRLGSVDSIPDSTWEEKEAEDSRRRSRRDDSAGKELGIEGKSQVEKDVTLS</sequence>
<protein>
    <submittedName>
        <fullName evidence="2">Uncharacterized protein</fullName>
    </submittedName>
</protein>
<evidence type="ECO:0000313" key="2">
    <source>
        <dbReference type="EMBL" id="GFO29611.1"/>
    </source>
</evidence>
<evidence type="ECO:0000256" key="1">
    <source>
        <dbReference type="SAM" id="MobiDB-lite"/>
    </source>
</evidence>
<feature type="compositionally biased region" description="Polar residues" evidence="1">
    <location>
        <begin position="35"/>
        <end position="45"/>
    </location>
</feature>
<dbReference type="Proteomes" id="UP000735302">
    <property type="component" value="Unassembled WGS sequence"/>
</dbReference>
<feature type="compositionally biased region" description="Basic and acidic residues" evidence="1">
    <location>
        <begin position="96"/>
        <end position="133"/>
    </location>
</feature>
<keyword evidence="3" id="KW-1185">Reference proteome</keyword>
<name>A0AAV4CE43_9GAST</name>
<feature type="compositionally biased region" description="Polar residues" evidence="1">
    <location>
        <begin position="60"/>
        <end position="72"/>
    </location>
</feature>
<dbReference type="EMBL" id="BLXT01006181">
    <property type="protein sequence ID" value="GFO29611.1"/>
    <property type="molecule type" value="Genomic_DNA"/>
</dbReference>
<feature type="region of interest" description="Disordered" evidence="1">
    <location>
        <begin position="35"/>
        <end position="133"/>
    </location>
</feature>
<dbReference type="AlphaFoldDB" id="A0AAV4CE43"/>
<reference evidence="2 3" key="1">
    <citation type="journal article" date="2021" name="Elife">
        <title>Chloroplast acquisition without the gene transfer in kleptoplastic sea slugs, Plakobranchus ocellatus.</title>
        <authorList>
            <person name="Maeda T."/>
            <person name="Takahashi S."/>
            <person name="Yoshida T."/>
            <person name="Shimamura S."/>
            <person name="Takaki Y."/>
            <person name="Nagai Y."/>
            <person name="Toyoda A."/>
            <person name="Suzuki Y."/>
            <person name="Arimoto A."/>
            <person name="Ishii H."/>
            <person name="Satoh N."/>
            <person name="Nishiyama T."/>
            <person name="Hasebe M."/>
            <person name="Maruyama T."/>
            <person name="Minagawa J."/>
            <person name="Obokata J."/>
            <person name="Shigenobu S."/>
        </authorList>
    </citation>
    <scope>NUCLEOTIDE SEQUENCE [LARGE SCALE GENOMIC DNA]</scope>
</reference>
<accession>A0AAV4CE43</accession>
<gene>
    <name evidence="2" type="ORF">PoB_005611600</name>
</gene>
<proteinExistence type="predicted"/>
<organism evidence="2 3">
    <name type="scientific">Plakobranchus ocellatus</name>
    <dbReference type="NCBI Taxonomy" id="259542"/>
    <lineage>
        <taxon>Eukaryota</taxon>
        <taxon>Metazoa</taxon>
        <taxon>Spiralia</taxon>
        <taxon>Lophotrochozoa</taxon>
        <taxon>Mollusca</taxon>
        <taxon>Gastropoda</taxon>
        <taxon>Heterobranchia</taxon>
        <taxon>Euthyneura</taxon>
        <taxon>Panpulmonata</taxon>
        <taxon>Sacoglossa</taxon>
        <taxon>Placobranchoidea</taxon>
        <taxon>Plakobranchidae</taxon>
        <taxon>Plakobranchus</taxon>
    </lineage>
</organism>
<comment type="caution">
    <text evidence="2">The sequence shown here is derived from an EMBL/GenBank/DDBJ whole genome shotgun (WGS) entry which is preliminary data.</text>
</comment>